<proteinExistence type="predicted"/>
<evidence type="ECO:0000313" key="2">
    <source>
        <dbReference type="EMBL" id="QCW81936.1"/>
    </source>
</evidence>
<gene>
    <name evidence="2" type="ORF">EQU24_06485</name>
</gene>
<dbReference type="KEGG" id="mbur:EQU24_06485"/>
<evidence type="ECO:0008006" key="4">
    <source>
        <dbReference type="Google" id="ProtNLM"/>
    </source>
</evidence>
<keyword evidence="3" id="KW-1185">Reference proteome</keyword>
<dbReference type="EMBL" id="CP035467">
    <property type="protein sequence ID" value="QCW81936.1"/>
    <property type="molecule type" value="Genomic_DNA"/>
</dbReference>
<evidence type="ECO:0000313" key="3">
    <source>
        <dbReference type="Proteomes" id="UP000305881"/>
    </source>
</evidence>
<dbReference type="AlphaFoldDB" id="A0A4P9UQQ2"/>
<accession>A0A4P9UQQ2</accession>
<protein>
    <recommendedName>
        <fullName evidence="4">Secreted protein</fullName>
    </recommendedName>
</protein>
<feature type="signal peptide" evidence="1">
    <location>
        <begin position="1"/>
        <end position="22"/>
    </location>
</feature>
<feature type="chain" id="PRO_5020825963" description="Secreted protein" evidence="1">
    <location>
        <begin position="23"/>
        <end position="146"/>
    </location>
</feature>
<dbReference type="Proteomes" id="UP000305881">
    <property type="component" value="Chromosome"/>
</dbReference>
<dbReference type="RefSeq" id="WP_138767109.1">
    <property type="nucleotide sequence ID" value="NZ_CP035467.1"/>
</dbReference>
<reference evidence="3" key="1">
    <citation type="journal article" date="2019" name="J. Bacteriol.">
        <title>A Mutagenic Screen Identifies a TonB-Dependent Receptor Required for the Lanthanide Metal Switch in the Type I Methanotroph 'Methylotuvimicrobium buryatense' 5GB1C.</title>
        <authorList>
            <person name="Groom J.D."/>
            <person name="Ford S.M."/>
            <person name="Pesesky M.W."/>
            <person name="Lidstrom M.E."/>
        </authorList>
    </citation>
    <scope>NUCLEOTIDE SEQUENCE [LARGE SCALE GENOMIC DNA]</scope>
    <source>
        <strain evidence="3">5GB1C</strain>
    </source>
</reference>
<name>A0A4P9UQQ2_METBY</name>
<sequence length="146" mass="15788">MMKLNFLTGVMALTCLSLDVSAQCAPDTRINELQDLLPGNTVCATRDGDRWQEEHRGVSGESTGQLWDYKMGPVHPVDPSKQLGTWAIGGQANSQVTYTYTAFGDPEIYTFEVHQPNSGVNSYNFCGIGVAENIIGATIQDGANCP</sequence>
<keyword evidence="1" id="KW-0732">Signal</keyword>
<dbReference type="OrthoDB" id="8527913at2"/>
<evidence type="ECO:0000256" key="1">
    <source>
        <dbReference type="SAM" id="SignalP"/>
    </source>
</evidence>
<organism evidence="2 3">
    <name type="scientific">Methylotuvimicrobium buryatense</name>
    <name type="common">Methylomicrobium buryatense</name>
    <dbReference type="NCBI Taxonomy" id="95641"/>
    <lineage>
        <taxon>Bacteria</taxon>
        <taxon>Pseudomonadati</taxon>
        <taxon>Pseudomonadota</taxon>
        <taxon>Gammaproteobacteria</taxon>
        <taxon>Methylococcales</taxon>
        <taxon>Methylococcaceae</taxon>
        <taxon>Methylotuvimicrobium</taxon>
    </lineage>
</organism>